<dbReference type="SMART" id="SM00800">
    <property type="entry name" value="uDENN"/>
    <property type="match status" value="1"/>
</dbReference>
<proteinExistence type="predicted"/>
<feature type="binding site" evidence="8">
    <location>
        <position position="337"/>
    </location>
    <ligand>
        <name>Zn(2+)</name>
        <dbReference type="ChEBI" id="CHEBI:29105"/>
        <note>catalytic</note>
    </ligand>
</feature>
<evidence type="ECO:0000256" key="6">
    <source>
        <dbReference type="ARBA" id="ARBA00023157"/>
    </source>
</evidence>
<keyword evidence="7" id="KW-0325">Glycoprotein</keyword>
<dbReference type="InterPro" id="IPR051696">
    <property type="entry name" value="DENN_Domain_GEFs"/>
</dbReference>
<keyword evidence="5" id="KW-0482">Metalloprotease</keyword>
<evidence type="ECO:0000259" key="12">
    <source>
        <dbReference type="PROSITE" id="PS50215"/>
    </source>
</evidence>
<keyword evidence="3" id="KW-0378">Hydrolase</keyword>
<dbReference type="InterPro" id="IPR041645">
    <property type="entry name" value="ADAMTS_CR_2"/>
</dbReference>
<dbReference type="InterPro" id="IPR024079">
    <property type="entry name" value="MetalloPept_cat_dom_sf"/>
</dbReference>
<evidence type="ECO:0000256" key="7">
    <source>
        <dbReference type="ARBA" id="ARBA00023180"/>
    </source>
</evidence>
<evidence type="ECO:0000256" key="8">
    <source>
        <dbReference type="PROSITE-ProRule" id="PRU00276"/>
    </source>
</evidence>
<feature type="active site" evidence="8">
    <location>
        <position position="334"/>
    </location>
</feature>
<keyword evidence="14" id="KW-1185">Reference proteome</keyword>
<dbReference type="GO" id="GO:0031410">
    <property type="term" value="C:cytoplasmic vesicle"/>
    <property type="evidence" value="ECO:0007669"/>
    <property type="project" value="TreeGrafter"/>
</dbReference>
<dbReference type="InterPro" id="IPR005113">
    <property type="entry name" value="uDENN_dom"/>
</dbReference>
<evidence type="ECO:0000313" key="14">
    <source>
        <dbReference type="Proteomes" id="UP001162480"/>
    </source>
</evidence>
<feature type="compositionally biased region" description="Polar residues" evidence="9">
    <location>
        <begin position="1832"/>
        <end position="1842"/>
    </location>
</feature>
<sequence>MGIGEMRGCHKGSGVSCGKTLQRFPENDWDDCPYTQGVELFCQPAGWQLSTQRLQPTFFAAVLTDIDADRHYCACMTFNEAVAMTPTKPDDEEEEQDGSGLVHHSLMFAPKTILLVSRMNNFEALKNCLGIIYTVFIENLQYSLETIIGNILGCVHVPPSGGPQVRFSIGGGDRQALQPPLSNTIPVTNSSVALLFSQFEHTSRAHVLKPRVLLPEVEVNFVCEATTRHCIFEKDIFTFGVVYLRVLKTSENLRPNTKLLKKILKIFASRNIGTLFFSFVYKIQGIQEYRRYKISAGASSTVGIANVGAMCTVQSVSVVVQNGGFTEVLIAAHEIGHSLNSKHDGIDNECLESDSYIMSASVVNNQSPSQKLNSFLFSPCSINTMKRFVQDLSNNCLENPGKLFNDIPTVSRPTGQVYSPQEQCRTFTGSTGLCSIFFNQSLSQLCLNLQCLEGANSCREQHAAHKTSCGSKKWCVSGKCVYDTAAPKIDDFPIHPVIHSFHIFSEKCPFGDNENLRFTVIFPGSDKTIVPSNCRQLLELVPGVCVNQAQRAHCCKTCNPDKDMFNPYFQPLDNFFPVSNSLLLDSTSQILKSILALENLNDSMALENFPVVKMKPLMKEQNINQSKFDSQIYTISTGVSSLNINSRLLNINTSYVYSFKQQPHTQINSDSPFDEMMSESQIFSSSFALKSSQPYISPIFQTTSKLLSETQTRSDFDLNAKQYFTQKNFYSLSTLKDLITKKSVSTETENLHGALIIYSTQQMLWANSKTESMSPYKYDQTKLFVLHPSQSQISQIDEIESLYPINKNQIFLYNDHFLGSFQSAISQSYLSPFKHFTTNERPFSDLKFSLSGNTFASVNDPASSTFRRPITNSLESNSLHQPKFIKLTISQLISAYFDESQIHFDSKELLYMATAAAISEIPQQQAKWLSNSFNFQKSFHNNLYQSIIPMSHFNDNQSLLPSLKSEIWDVSNEFWKSKLEPVIMKSPEANLFGSNSDNLVPTLRHRTTDIVNPTQSMLQYFLENLYTESMTIDEFDTKESPHLSNTEILEPSEAVSLVNVEDLLLRTLQNIFPSFVSLGKTNTDTSFTSSSEELFHLLNSGLSFHTQPSHSMELLQPSTHTYIPITDLSELSLASSQIQMPLSFQSPVNFDLMNKFSSPNMIFYSDSEQILQTSPENFQPSLTMTKSNVFSEGHDSYVYDSLRSKLEIITAPKDSFDKTQSYSNHVISSHIPELIDSYSSSSTLEIPENIYFSKSLLPLTSLKNLISTSLTPEVIYSNPFLPNSIQFDDPKFSLYSLEIIEISSMIDQFTQELPLITPPVFGNTIESNFKYSPTTSTSSQSSDFISSTENGNTSILASSYSSNSVNPVYDSSMINVAVTNFTMHNSLVSTLHSDIDYQLESIYSSSESVYLYSSQIPLFVLSSFISEDKESNHLIPEFSYLYSSQTSMLVSSSFISEDNSNPKSSSNISNSSLFTSSNLTLSSKQMATLLISNYTLASINTNTSTKQESLNNNNSETKRISNLLTATESSSMQKTEFYVSTSSVLEMSSRNMQLNNSLYFQHFWIVTIIKVRSDIDVNSFEFKHGMEERLARSYVEAYKRGEHILNGTYRPLRKKRFAVVKDIALQIMKIVHFNHGTSQNVSLVYYMEKNGRPVPAKDAIKHMNLIQLQELAIYLNHVVVLRAEAYLKTPDGKYTENWIIGVVLGSVAVVLLFMWCVLFIFFKCFRHPPLKIQEVKPINSCLASSLQEIKCNPELVPEDLISKKENQRSLEERDSLKNQNEIEKHYVKIPLEEMSKPKNIKKSSNKKSCQIVSEEQEVPVKNKKLKAKLAQSVGSTKGNKHL</sequence>
<keyword evidence="6" id="KW-1015">Disulfide bond</keyword>
<dbReference type="GO" id="GO:0006508">
    <property type="term" value="P:proteolysis"/>
    <property type="evidence" value="ECO:0007669"/>
    <property type="project" value="UniProtKB-KW"/>
</dbReference>
<dbReference type="Pfam" id="PF17771">
    <property type="entry name" value="ADAMTS_CR_2"/>
    <property type="match status" value="1"/>
</dbReference>
<evidence type="ECO:0000256" key="9">
    <source>
        <dbReference type="SAM" id="MobiDB-lite"/>
    </source>
</evidence>
<dbReference type="GO" id="GO:0004222">
    <property type="term" value="F:metalloendopeptidase activity"/>
    <property type="evidence" value="ECO:0007669"/>
    <property type="project" value="InterPro"/>
</dbReference>
<dbReference type="PROSITE" id="PS50211">
    <property type="entry name" value="DENN"/>
    <property type="match status" value="1"/>
</dbReference>
<organism evidence="13 14">
    <name type="scientific">Octopus vulgaris</name>
    <name type="common">Common octopus</name>
    <dbReference type="NCBI Taxonomy" id="6645"/>
    <lineage>
        <taxon>Eukaryota</taxon>
        <taxon>Metazoa</taxon>
        <taxon>Spiralia</taxon>
        <taxon>Lophotrochozoa</taxon>
        <taxon>Mollusca</taxon>
        <taxon>Cephalopoda</taxon>
        <taxon>Coleoidea</taxon>
        <taxon>Octopodiformes</taxon>
        <taxon>Octopoda</taxon>
        <taxon>Incirrata</taxon>
        <taxon>Octopodidae</taxon>
        <taxon>Octopus</taxon>
    </lineage>
</organism>
<feature type="binding site" evidence="8">
    <location>
        <position position="343"/>
    </location>
    <ligand>
        <name>Zn(2+)</name>
        <dbReference type="ChEBI" id="CHEBI:29105"/>
        <note>catalytic</note>
    </ligand>
</feature>
<keyword evidence="10" id="KW-1133">Transmembrane helix</keyword>
<evidence type="ECO:0000256" key="10">
    <source>
        <dbReference type="SAM" id="Phobius"/>
    </source>
</evidence>
<evidence type="ECO:0000256" key="1">
    <source>
        <dbReference type="ARBA" id="ARBA00022670"/>
    </source>
</evidence>
<feature type="binding site" evidence="8">
    <location>
        <position position="333"/>
    </location>
    <ligand>
        <name>Zn(2+)</name>
        <dbReference type="ChEBI" id="CHEBI:29105"/>
        <note>catalytic</note>
    </ligand>
</feature>
<name>A0AA36AU29_OCTVU</name>
<evidence type="ECO:0000259" key="11">
    <source>
        <dbReference type="PROSITE" id="PS50211"/>
    </source>
</evidence>
<evidence type="ECO:0000256" key="5">
    <source>
        <dbReference type="ARBA" id="ARBA00023049"/>
    </source>
</evidence>
<keyword evidence="10" id="KW-0472">Membrane</keyword>
<dbReference type="GO" id="GO:0046872">
    <property type="term" value="F:metal ion binding"/>
    <property type="evidence" value="ECO:0007669"/>
    <property type="project" value="UniProtKB-KW"/>
</dbReference>
<dbReference type="Gene3D" id="3.40.1620.60">
    <property type="match status" value="1"/>
</dbReference>
<dbReference type="InterPro" id="IPR024606">
    <property type="entry name" value="KIAA1549"/>
</dbReference>
<dbReference type="PROSITE" id="PS50215">
    <property type="entry name" value="ADAM_MEPRO"/>
    <property type="match status" value="1"/>
</dbReference>
<dbReference type="Pfam" id="PF12877">
    <property type="entry name" value="KIAA1549"/>
    <property type="match status" value="1"/>
</dbReference>
<dbReference type="InterPro" id="IPR001194">
    <property type="entry name" value="cDENN_dom"/>
</dbReference>
<dbReference type="PANTHER" id="PTHR12296:SF16">
    <property type="entry name" value="C-MYC PROMOTER-BINDING PROTEIN"/>
    <property type="match status" value="1"/>
</dbReference>
<feature type="domain" description="UDENN" evidence="11">
    <location>
        <begin position="2"/>
        <end position="199"/>
    </location>
</feature>
<feature type="transmembrane region" description="Helical" evidence="10">
    <location>
        <begin position="1698"/>
        <end position="1722"/>
    </location>
</feature>
<dbReference type="Gene3D" id="3.40.390.10">
    <property type="entry name" value="Collagenase (Catalytic Domain)"/>
    <property type="match status" value="1"/>
</dbReference>
<dbReference type="SUPFAM" id="SSF55486">
    <property type="entry name" value="Metalloproteases ('zincins'), catalytic domain"/>
    <property type="match status" value="1"/>
</dbReference>
<keyword evidence="10" id="KW-0812">Transmembrane</keyword>
<feature type="region of interest" description="Disordered" evidence="9">
    <location>
        <begin position="1795"/>
        <end position="1842"/>
    </location>
</feature>
<dbReference type="Pfam" id="PF02141">
    <property type="entry name" value="DENN"/>
    <property type="match status" value="1"/>
</dbReference>
<keyword evidence="4 8" id="KW-0862">Zinc</keyword>
<dbReference type="PANTHER" id="PTHR12296">
    <property type="entry name" value="DENN DOMAIN-CONTAINING PROTEIN 4"/>
    <property type="match status" value="1"/>
</dbReference>
<evidence type="ECO:0000256" key="4">
    <source>
        <dbReference type="ARBA" id="ARBA00022833"/>
    </source>
</evidence>
<dbReference type="GO" id="GO:0005085">
    <property type="term" value="F:guanyl-nucleotide exchange factor activity"/>
    <property type="evidence" value="ECO:0007669"/>
    <property type="project" value="UniProtKB-ARBA"/>
</dbReference>
<dbReference type="InterPro" id="IPR001590">
    <property type="entry name" value="Peptidase_M12B"/>
</dbReference>
<evidence type="ECO:0000256" key="3">
    <source>
        <dbReference type="ARBA" id="ARBA00022801"/>
    </source>
</evidence>
<dbReference type="EMBL" id="OX597818">
    <property type="protein sequence ID" value="CAI9722310.1"/>
    <property type="molecule type" value="Genomic_DNA"/>
</dbReference>
<dbReference type="Proteomes" id="UP001162480">
    <property type="component" value="Chromosome 5"/>
</dbReference>
<accession>A0AA36AU29</accession>
<evidence type="ECO:0000256" key="2">
    <source>
        <dbReference type="ARBA" id="ARBA00022723"/>
    </source>
</evidence>
<reference evidence="13" key="1">
    <citation type="submission" date="2023-08" db="EMBL/GenBank/DDBJ databases">
        <authorList>
            <person name="Alioto T."/>
            <person name="Alioto T."/>
            <person name="Gomez Garrido J."/>
        </authorList>
    </citation>
    <scope>NUCLEOTIDE SEQUENCE</scope>
</reference>
<dbReference type="InterPro" id="IPR037516">
    <property type="entry name" value="Tripartite_DENN"/>
</dbReference>
<gene>
    <name evidence="13" type="ORF">OCTVUL_1B007471</name>
</gene>
<feature type="domain" description="Peptidase M12B" evidence="12">
    <location>
        <begin position="299"/>
        <end position="401"/>
    </location>
</feature>
<dbReference type="Gene3D" id="3.30.450.200">
    <property type="match status" value="1"/>
</dbReference>
<dbReference type="Pfam" id="PF03456">
    <property type="entry name" value="uDENN"/>
    <property type="match status" value="1"/>
</dbReference>
<evidence type="ECO:0000313" key="13">
    <source>
        <dbReference type="EMBL" id="CAI9722310.1"/>
    </source>
</evidence>
<protein>
    <submittedName>
        <fullName evidence="13">Myotubularin-related protein 13-like isoform X8</fullName>
    </submittedName>
</protein>
<keyword evidence="2 8" id="KW-0479">Metal-binding</keyword>
<dbReference type="Pfam" id="PF13574">
    <property type="entry name" value="Reprolysin_2"/>
    <property type="match status" value="1"/>
</dbReference>
<keyword evidence="1" id="KW-0645">Protease</keyword>
<comment type="caution">
    <text evidence="8">Lacks conserved residue(s) required for the propagation of feature annotation.</text>
</comment>
<dbReference type="GO" id="GO:0032483">
    <property type="term" value="P:regulation of Rab protein signal transduction"/>
    <property type="evidence" value="ECO:0007669"/>
    <property type="project" value="TreeGrafter"/>
</dbReference>